<gene>
    <name evidence="10" type="ORF">LIER_16529</name>
</gene>
<dbReference type="Proteomes" id="UP001454036">
    <property type="component" value="Unassembled WGS sequence"/>
</dbReference>
<evidence type="ECO:0000313" key="10">
    <source>
        <dbReference type="EMBL" id="GAA0159834.1"/>
    </source>
</evidence>
<comment type="similarity">
    <text evidence="2 8">Belongs to the Casparian strip membrane proteins (CASP) family.</text>
</comment>
<dbReference type="InterPro" id="IPR006459">
    <property type="entry name" value="CASP/CASPL"/>
</dbReference>
<feature type="domain" description="Casparian strip membrane protein" evidence="9">
    <location>
        <begin position="9"/>
        <end position="155"/>
    </location>
</feature>
<dbReference type="Pfam" id="PF04535">
    <property type="entry name" value="CASP_dom"/>
    <property type="match status" value="1"/>
</dbReference>
<comment type="caution">
    <text evidence="8">Lacks conserved residue(s) required for the propagation of feature annotation.</text>
</comment>
<evidence type="ECO:0000256" key="4">
    <source>
        <dbReference type="ARBA" id="ARBA00022475"/>
    </source>
</evidence>
<dbReference type="GO" id="GO:0005886">
    <property type="term" value="C:plasma membrane"/>
    <property type="evidence" value="ECO:0007669"/>
    <property type="project" value="UniProtKB-SubCell"/>
</dbReference>
<dbReference type="InterPro" id="IPR006702">
    <property type="entry name" value="CASP_dom"/>
</dbReference>
<comment type="caution">
    <text evidence="10">The sequence shown here is derived from an EMBL/GenBank/DDBJ whole genome shotgun (WGS) entry which is preliminary data.</text>
</comment>
<dbReference type="PANTHER" id="PTHR33573">
    <property type="entry name" value="CASP-LIKE PROTEIN 4A4"/>
    <property type="match status" value="1"/>
</dbReference>
<evidence type="ECO:0000256" key="5">
    <source>
        <dbReference type="ARBA" id="ARBA00022692"/>
    </source>
</evidence>
<evidence type="ECO:0000256" key="7">
    <source>
        <dbReference type="ARBA" id="ARBA00023136"/>
    </source>
</evidence>
<organism evidence="10 11">
    <name type="scientific">Lithospermum erythrorhizon</name>
    <name type="common">Purple gromwell</name>
    <name type="synonym">Lithospermum officinale var. erythrorhizon</name>
    <dbReference type="NCBI Taxonomy" id="34254"/>
    <lineage>
        <taxon>Eukaryota</taxon>
        <taxon>Viridiplantae</taxon>
        <taxon>Streptophyta</taxon>
        <taxon>Embryophyta</taxon>
        <taxon>Tracheophyta</taxon>
        <taxon>Spermatophyta</taxon>
        <taxon>Magnoliopsida</taxon>
        <taxon>eudicotyledons</taxon>
        <taxon>Gunneridae</taxon>
        <taxon>Pentapetalae</taxon>
        <taxon>asterids</taxon>
        <taxon>lamiids</taxon>
        <taxon>Boraginales</taxon>
        <taxon>Boraginaceae</taxon>
        <taxon>Boraginoideae</taxon>
        <taxon>Lithospermeae</taxon>
        <taxon>Lithospermum</taxon>
    </lineage>
</organism>
<feature type="transmembrane region" description="Helical" evidence="8">
    <location>
        <begin position="12"/>
        <end position="29"/>
    </location>
</feature>
<evidence type="ECO:0000313" key="11">
    <source>
        <dbReference type="Proteomes" id="UP001454036"/>
    </source>
</evidence>
<comment type="subunit">
    <text evidence="3 8">Homodimer and heterodimers.</text>
</comment>
<dbReference type="AlphaFoldDB" id="A0AAV3Q7U3"/>
<feature type="transmembrane region" description="Helical" evidence="8">
    <location>
        <begin position="142"/>
        <end position="168"/>
    </location>
</feature>
<evidence type="ECO:0000256" key="2">
    <source>
        <dbReference type="ARBA" id="ARBA00007651"/>
    </source>
</evidence>
<proteinExistence type="inferred from homology"/>
<keyword evidence="4 8" id="KW-1003">Cell membrane</keyword>
<evidence type="ECO:0000259" key="9">
    <source>
        <dbReference type="Pfam" id="PF04535"/>
    </source>
</evidence>
<keyword evidence="5 8" id="KW-0812">Transmembrane</keyword>
<evidence type="ECO:0000256" key="1">
    <source>
        <dbReference type="ARBA" id="ARBA00004651"/>
    </source>
</evidence>
<keyword evidence="7 8" id="KW-0472">Membrane</keyword>
<evidence type="ECO:0000256" key="8">
    <source>
        <dbReference type="RuleBase" id="RU361233"/>
    </source>
</evidence>
<sequence length="191" mass="21213">MGVKIMSKEVVLRILAVVFLILTSCLVGFDSQTKVIFFTISKKATFRDLDVLVHLVEVASVAAGYNVIQIIRCLVPSGSPEKLVSSYWYLPWLSMLLDQAIAYIMFATNTAALQGCLFALNGESSLQWMKLCDKFGRFCHQIGGAIFCGYIAILFMAIISSLSAFSLFRLYSAKRLLVLKGKRTGHHQTTI</sequence>
<feature type="transmembrane region" description="Helical" evidence="8">
    <location>
        <begin position="100"/>
        <end position="121"/>
    </location>
</feature>
<dbReference type="PANTHER" id="PTHR33573:SF30">
    <property type="entry name" value="CASP-LIKE PROTEIN 2C1-RELATED"/>
    <property type="match status" value="1"/>
</dbReference>
<dbReference type="PROSITE" id="PS51257">
    <property type="entry name" value="PROKAR_LIPOPROTEIN"/>
    <property type="match status" value="1"/>
</dbReference>
<comment type="subcellular location">
    <subcellularLocation>
        <location evidence="1 8">Cell membrane</location>
        <topology evidence="1 8">Multi-pass membrane protein</topology>
    </subcellularLocation>
</comment>
<name>A0AAV3Q7U3_LITER</name>
<accession>A0AAV3Q7U3</accession>
<evidence type="ECO:0000256" key="3">
    <source>
        <dbReference type="ARBA" id="ARBA00011489"/>
    </source>
</evidence>
<reference evidence="10 11" key="1">
    <citation type="submission" date="2024-01" db="EMBL/GenBank/DDBJ databases">
        <title>The complete chloroplast genome sequence of Lithospermum erythrorhizon: insights into the phylogenetic relationship among Boraginaceae species and the maternal lineages of purple gromwells.</title>
        <authorList>
            <person name="Okada T."/>
            <person name="Watanabe K."/>
        </authorList>
    </citation>
    <scope>NUCLEOTIDE SEQUENCE [LARGE SCALE GENOMIC DNA]</scope>
</reference>
<dbReference type="NCBIfam" id="TIGR01569">
    <property type="entry name" value="A_tha_TIGR01569"/>
    <property type="match status" value="1"/>
</dbReference>
<dbReference type="EMBL" id="BAABME010003704">
    <property type="protein sequence ID" value="GAA0159834.1"/>
    <property type="molecule type" value="Genomic_DNA"/>
</dbReference>
<keyword evidence="11" id="KW-1185">Reference proteome</keyword>
<protein>
    <recommendedName>
        <fullName evidence="8">CASP-like protein</fullName>
    </recommendedName>
</protein>
<evidence type="ECO:0000256" key="6">
    <source>
        <dbReference type="ARBA" id="ARBA00022989"/>
    </source>
</evidence>
<keyword evidence="6 8" id="KW-1133">Transmembrane helix</keyword>